<evidence type="ECO:0000259" key="1">
    <source>
        <dbReference type="Pfam" id="PF00534"/>
    </source>
</evidence>
<dbReference type="InterPro" id="IPR028098">
    <property type="entry name" value="Glyco_trans_4-like_N"/>
</dbReference>
<keyword evidence="3" id="KW-0808">Transferase</keyword>
<gene>
    <name evidence="3" type="primary">mshA_19</name>
    <name evidence="3" type="ORF">GALL_281450</name>
</gene>
<dbReference type="EMBL" id="MLJW01000310">
    <property type="protein sequence ID" value="OIQ89952.1"/>
    <property type="molecule type" value="Genomic_DNA"/>
</dbReference>
<dbReference type="InterPro" id="IPR001296">
    <property type="entry name" value="Glyco_trans_1"/>
</dbReference>
<evidence type="ECO:0000259" key="2">
    <source>
        <dbReference type="Pfam" id="PF13439"/>
    </source>
</evidence>
<feature type="domain" description="Glycosyl transferase family 1" evidence="1">
    <location>
        <begin position="211"/>
        <end position="380"/>
    </location>
</feature>
<dbReference type="Gene3D" id="3.40.50.2000">
    <property type="entry name" value="Glycogen Phosphorylase B"/>
    <property type="match status" value="2"/>
</dbReference>
<dbReference type="EC" id="2.4.1.250" evidence="3"/>
<feature type="domain" description="Glycosyltransferase subfamily 4-like N-terminal" evidence="2">
    <location>
        <begin position="16"/>
        <end position="193"/>
    </location>
</feature>
<proteinExistence type="predicted"/>
<dbReference type="GO" id="GO:0102710">
    <property type="term" value="F:D-inositol-3-phosphate glycosyltransferase activity"/>
    <property type="evidence" value="ECO:0007669"/>
    <property type="project" value="UniProtKB-EC"/>
</dbReference>
<reference evidence="3" key="1">
    <citation type="submission" date="2016-10" db="EMBL/GenBank/DDBJ databases">
        <title>Sequence of Gallionella enrichment culture.</title>
        <authorList>
            <person name="Poehlein A."/>
            <person name="Muehling M."/>
            <person name="Daniel R."/>
        </authorList>
    </citation>
    <scope>NUCLEOTIDE SEQUENCE</scope>
</reference>
<dbReference type="PANTHER" id="PTHR45947">
    <property type="entry name" value="SULFOQUINOVOSYL TRANSFERASE SQD2"/>
    <property type="match status" value="1"/>
</dbReference>
<sequence>MRIVYVSTTYPPDNGWGGIGTYVYTMAQQLHAMGHEPLVISAAAPGAAAAAGIERGVAVLRVLTASDDAGVREQVRGQLERLLASDGFDIVEFPEFGAPGLDFQHAHPEIPTVVRLHSDAELCALAEADGVRRAALRVRAAFGFSAAHRQASLERASVRLAHAVSSPSKWTLAQARRRGWLGPTAHAAVIPNPYLDPDPAGDAGPCATSDEVSPTLLLFGRLARLKGAELIPRIVSQVHAMRPDLPVRIVGQSGLRRSAMPARRAVDYREWIVSRLPVGSRARVEFLGGVPHDTIASVMPADGIACFFSVFEAQGYTHMEAMHHGLATVIASGGGARELGTHERDVLLCRRRSADIAAAVLKLADDAPLRRRIADAGRRRVAEAYGAASIANAMLGLYVSTVASAQP</sequence>
<dbReference type="CDD" id="cd03801">
    <property type="entry name" value="GT4_PimA-like"/>
    <property type="match status" value="1"/>
</dbReference>
<comment type="caution">
    <text evidence="3">The sequence shown here is derived from an EMBL/GenBank/DDBJ whole genome shotgun (WGS) entry which is preliminary data.</text>
</comment>
<dbReference type="Pfam" id="PF13439">
    <property type="entry name" value="Glyco_transf_4"/>
    <property type="match status" value="1"/>
</dbReference>
<accession>A0A1J5R1X6</accession>
<dbReference type="Pfam" id="PF00534">
    <property type="entry name" value="Glycos_transf_1"/>
    <property type="match status" value="1"/>
</dbReference>
<name>A0A1J5R1X6_9ZZZZ</name>
<dbReference type="PANTHER" id="PTHR45947:SF3">
    <property type="entry name" value="SULFOQUINOVOSYL TRANSFERASE SQD2"/>
    <property type="match status" value="1"/>
</dbReference>
<evidence type="ECO:0000313" key="3">
    <source>
        <dbReference type="EMBL" id="OIQ89952.1"/>
    </source>
</evidence>
<dbReference type="InterPro" id="IPR050194">
    <property type="entry name" value="Glycosyltransferase_grp1"/>
</dbReference>
<organism evidence="3">
    <name type="scientific">mine drainage metagenome</name>
    <dbReference type="NCBI Taxonomy" id="410659"/>
    <lineage>
        <taxon>unclassified sequences</taxon>
        <taxon>metagenomes</taxon>
        <taxon>ecological metagenomes</taxon>
    </lineage>
</organism>
<protein>
    <submittedName>
        <fullName evidence="3">D-inositol-3-phosphate glycosyltransferase</fullName>
        <ecNumber evidence="3">2.4.1.250</ecNumber>
    </submittedName>
</protein>
<dbReference type="AlphaFoldDB" id="A0A1J5R1X6"/>
<dbReference type="SUPFAM" id="SSF53756">
    <property type="entry name" value="UDP-Glycosyltransferase/glycogen phosphorylase"/>
    <property type="match status" value="1"/>
</dbReference>
<keyword evidence="3" id="KW-0328">Glycosyltransferase</keyword>